<name>A0A0D2M838_9CHLO</name>
<accession>A0A0D2M838</accession>
<keyword evidence="2" id="KW-1185">Reference proteome</keyword>
<gene>
    <name evidence="1" type="ORF">MNEG_8457</name>
</gene>
<evidence type="ECO:0000313" key="2">
    <source>
        <dbReference type="Proteomes" id="UP000054498"/>
    </source>
</evidence>
<protein>
    <submittedName>
        <fullName evidence="1">Uncharacterized protein</fullName>
    </submittedName>
</protein>
<dbReference type="Proteomes" id="UP000054498">
    <property type="component" value="Unassembled WGS sequence"/>
</dbReference>
<organism evidence="1 2">
    <name type="scientific">Monoraphidium neglectum</name>
    <dbReference type="NCBI Taxonomy" id="145388"/>
    <lineage>
        <taxon>Eukaryota</taxon>
        <taxon>Viridiplantae</taxon>
        <taxon>Chlorophyta</taxon>
        <taxon>core chlorophytes</taxon>
        <taxon>Chlorophyceae</taxon>
        <taxon>CS clade</taxon>
        <taxon>Sphaeropleales</taxon>
        <taxon>Selenastraceae</taxon>
        <taxon>Monoraphidium</taxon>
    </lineage>
</organism>
<proteinExistence type="predicted"/>
<evidence type="ECO:0000313" key="1">
    <source>
        <dbReference type="EMBL" id="KIY99504.1"/>
    </source>
</evidence>
<dbReference type="RefSeq" id="XP_013898524.1">
    <property type="nucleotide sequence ID" value="XM_014043070.1"/>
</dbReference>
<dbReference type="AlphaFoldDB" id="A0A0D2M838"/>
<sequence>MVSDFIHDAFASAWDAAAAVPQPEGMDDRTHAFAKRAAAEAALKRALGGLGLNVQGLTLGPPEGDTDLAALAGPLQVP</sequence>
<dbReference type="GeneID" id="25741333"/>
<dbReference type="EMBL" id="KK101828">
    <property type="protein sequence ID" value="KIY99504.1"/>
    <property type="molecule type" value="Genomic_DNA"/>
</dbReference>
<dbReference type="KEGG" id="mng:MNEG_8457"/>
<reference evidence="1 2" key="1">
    <citation type="journal article" date="2013" name="BMC Genomics">
        <title>Reconstruction of the lipid metabolism for the microalga Monoraphidium neglectum from its genome sequence reveals characteristics suitable for biofuel production.</title>
        <authorList>
            <person name="Bogen C."/>
            <person name="Al-Dilaimi A."/>
            <person name="Albersmeier A."/>
            <person name="Wichmann J."/>
            <person name="Grundmann M."/>
            <person name="Rupp O."/>
            <person name="Lauersen K.J."/>
            <person name="Blifernez-Klassen O."/>
            <person name="Kalinowski J."/>
            <person name="Goesmann A."/>
            <person name="Mussgnug J.H."/>
            <person name="Kruse O."/>
        </authorList>
    </citation>
    <scope>NUCLEOTIDE SEQUENCE [LARGE SCALE GENOMIC DNA]</scope>
    <source>
        <strain evidence="1 2">SAG 48.87</strain>
    </source>
</reference>